<organism evidence="5 6">
    <name type="scientific">Gordonia crocea</name>
    <dbReference type="NCBI Taxonomy" id="589162"/>
    <lineage>
        <taxon>Bacteria</taxon>
        <taxon>Bacillati</taxon>
        <taxon>Actinomycetota</taxon>
        <taxon>Actinomycetes</taxon>
        <taxon>Mycobacteriales</taxon>
        <taxon>Gordoniaceae</taxon>
        <taxon>Gordonia</taxon>
    </lineage>
</organism>
<evidence type="ECO:0000256" key="3">
    <source>
        <dbReference type="SAM" id="SignalP"/>
    </source>
</evidence>
<dbReference type="Proteomes" id="UP000444980">
    <property type="component" value="Unassembled WGS sequence"/>
</dbReference>
<evidence type="ECO:0000313" key="5">
    <source>
        <dbReference type="EMBL" id="GED99211.1"/>
    </source>
</evidence>
<proteinExistence type="predicted"/>
<accession>A0A7I9V226</accession>
<keyword evidence="2" id="KW-0472">Membrane</keyword>
<dbReference type="EMBL" id="BJOU01000017">
    <property type="protein sequence ID" value="GED99211.1"/>
    <property type="molecule type" value="Genomic_DNA"/>
</dbReference>
<feature type="chain" id="PRO_5029843411" description="DUF8020 domain-containing protein" evidence="3">
    <location>
        <begin position="30"/>
        <end position="238"/>
    </location>
</feature>
<keyword evidence="2" id="KW-0812">Transmembrane</keyword>
<evidence type="ECO:0000313" key="6">
    <source>
        <dbReference type="Proteomes" id="UP000444980"/>
    </source>
</evidence>
<keyword evidence="3" id="KW-0732">Signal</keyword>
<feature type="signal peptide" evidence="3">
    <location>
        <begin position="1"/>
        <end position="29"/>
    </location>
</feature>
<feature type="transmembrane region" description="Helical" evidence="2">
    <location>
        <begin position="178"/>
        <end position="205"/>
    </location>
</feature>
<name>A0A7I9V226_9ACTN</name>
<evidence type="ECO:0000259" key="4">
    <source>
        <dbReference type="Pfam" id="PF26059"/>
    </source>
</evidence>
<sequence length="238" mass="24454">MMRVLSSLLAALAALVATLLVVPVGTAGATPATGIQNNAGRVSLTPNGKSIVATLTNGTFRPAGDVLAVVDKSGRVIDRVPLTATVEGTLVRVAPVLAANRTSVTLTPVAVAKKQKPQSKGTNPRGNQKAAPTGGKPKSAHPKDKKGKKGKSKRMTKGQAWDAMWDQLKADWPCASGYIGGGALLGAVIGAVLGLVIFSLVFAAYGAYIGAYIGTIVGYTECNKGAGRKAYEKWMATP</sequence>
<keyword evidence="6" id="KW-1185">Reference proteome</keyword>
<comment type="caution">
    <text evidence="5">The sequence shown here is derived from an EMBL/GenBank/DDBJ whole genome shotgun (WGS) entry which is preliminary data.</text>
</comment>
<gene>
    <name evidence="5" type="ORF">nbrc107697_32500</name>
</gene>
<dbReference type="Pfam" id="PF26059">
    <property type="entry name" value="DUF8020"/>
    <property type="match status" value="1"/>
</dbReference>
<feature type="domain" description="DUF8020" evidence="4">
    <location>
        <begin position="42"/>
        <end position="109"/>
    </location>
</feature>
<reference evidence="6" key="1">
    <citation type="submission" date="2019-06" db="EMBL/GenBank/DDBJ databases">
        <title>Gordonia isolated from sludge of a wastewater treatment plant.</title>
        <authorList>
            <person name="Tamura T."/>
            <person name="Aoyama K."/>
            <person name="Kang Y."/>
            <person name="Saito S."/>
            <person name="Akiyama N."/>
            <person name="Yazawa K."/>
            <person name="Gonoi T."/>
            <person name="Mikami Y."/>
        </authorList>
    </citation>
    <scope>NUCLEOTIDE SEQUENCE [LARGE SCALE GENOMIC DNA]</scope>
    <source>
        <strain evidence="6">NBRC 107697</strain>
    </source>
</reference>
<evidence type="ECO:0000256" key="1">
    <source>
        <dbReference type="SAM" id="MobiDB-lite"/>
    </source>
</evidence>
<feature type="region of interest" description="Disordered" evidence="1">
    <location>
        <begin position="109"/>
        <end position="156"/>
    </location>
</feature>
<keyword evidence="2" id="KW-1133">Transmembrane helix</keyword>
<dbReference type="InterPro" id="IPR058333">
    <property type="entry name" value="DUF8020"/>
</dbReference>
<evidence type="ECO:0000256" key="2">
    <source>
        <dbReference type="SAM" id="Phobius"/>
    </source>
</evidence>
<protein>
    <recommendedName>
        <fullName evidence="4">DUF8020 domain-containing protein</fullName>
    </recommendedName>
</protein>
<feature type="compositionally biased region" description="Basic residues" evidence="1">
    <location>
        <begin position="138"/>
        <end position="156"/>
    </location>
</feature>
<dbReference type="AlphaFoldDB" id="A0A7I9V226"/>